<dbReference type="Gene3D" id="3.30.300.30">
    <property type="match status" value="1"/>
</dbReference>
<dbReference type="InterPro" id="IPR036736">
    <property type="entry name" value="ACP-like_sf"/>
</dbReference>
<keyword evidence="3" id="KW-0436">Ligase</keyword>
<name>A0A6A5SNR4_9PLEO</name>
<sequence length="2088" mass="230108">MHLSNGEYMAHFSGAPDECVEAQVHCNGALKTRENGSHTNGKNGALKTNGHVNKINEVHISLPGNLALDEVLDTVLTAWTILIQRYQRDVFHQFTWGAKGAGDNRSQCIPTSDLDLPSQKTVGGLKTRAGDVRSKDITIEKDAIFLIDGTKEEWTFGVLLDIKQDSLVATSQWQTPSMSRHQAVSQLHFFASMLDTLFIDPEHLLSSFLSVSQDELDEIWNWNTPLHPDLRFCMHEKVSEQAALSPEKTAVDAWDGNLTYRQVEDYSTNLAQTLRLLDDSPNQIIPVLFEKSRWTTVAVLAIMKAGACFALLDPAQPEGRLRSVVQQVNATLFLSSKTQSTLAARIAPSATIIPISKSKFEKVLSPCAEQQPKTTLPKVSPSQPLYIQFTSGSTGLPKGCIITHSQYTSGAIPRADAVGYRSHSRVLDFASYAFDVCIDSMLCTLAHGATLCTPSDERRMNDMSGAMRDMRVTFAGMTPSVARTLDVDILDHLDSIALGGEGVSISDAMSWGQKTRVVNAYGPSEATVGATINADVAAKPYITMGKRKGCAIWLTEPENHNKLVPVGAVGELLIEGPIVGDGYLNNPAKTKEVFIEDPDFLLQGSKKFPGRHGRIYKTGDLVRFDPDGDGEPIFVGRQDQQVKLRGQRIELAEIEFNMQKHLPADTQLAVEVIKPSSGGEQTLVAFVVEQKKKSMRHLDGNIFGSFTNKFQDALRMMTKQLSIDLPGYMVPSAYIPLWKMPLLVSCKTDRKRLREIGTSVTRQDLRRFNSVLSEKKEPTTEMELKLISLWAKLLGGDADFSANDNFFSMGGDSLRAMRLVAAARENGMVLNVPDIMLNPTLSAMASKATPLSEEVTSEVPAFSLISEDWDVQAARLESAKLCGVDVAEVEDVYPCTPLQEGLMALSAKFQDAYVAQRIAKLPIEVAERLKKAFDKAVEGSPILRTRVVNVSGRGLFQVVLRDGHLVREHGADAAEYLRLDREEAMDLGTALFRYGLVQEPGSDKTNFVITMHHAVYDGWSMPLVFDRINRAFSGLDTHRPASFKHFIKHLTSLSPSDAREYWKTRLDGSNPHQFPPLPRKGYVTRADSLLEHYVTVPTSAHSKLTLATIIRGAWALVASLYMGHPDIVFGETLTGRSAPVSGIEQIEGPMITTIPVRVRLSLDRPISDFLQAVHAQTVQQIPHEHLGLQNIRRLSKDTRVACDLRTGLVLHPKEDEDWGNVDMETAPANTFLPADDAEAAREALKFNTYALMLVCTLDENGFLIMASFDSKCINKVAMKRVLIVLNRIVNAFLGNPESKLGDVAVLDPEEAQDAEAMRPKDIMSDSGFGMSPVSDHASQDGALKELSPKEEKLRGLLSRILGMPEADIKPSDSFFELGGDSIGAMRLVSDARAQGLIMTVSQVFQSRSLSDLVASIGNEREDKLLEILSRILGMPKDDINGSDSFFEIGGDSIGAMRLVSDARAHGLNITVAQVFQSISLTELASSAEEKISSQLEVKIDAPYAALGKEASLYSADRICAYLENPEWDIVEIYPTRPLQQLAVEGTVEFPRYSLRYELIKFTTSIDRQRLARACQELVARNEVLRTVFVKDSGKTLGVVLSSLKVPYIEMTVPEGEDINTFAHSTVQKDIEAPKPHGSSFVSFTLFTPPASGASILAFRVSHAQYDEICLPILFSQLSALYAGTNVPETMPFSKHVNHVVLNNMPKAIPYWQNLLTGSHMSILRPDIPLTHRKAADAYLEFDISARPANITIGSLPTAAWAIVLARRLGLSDVVFGEVVSGRNIGAPNAHRIFGPTWQYIPFRVPFKSSWTYLDLLNFVQSQHIESAAYESMGFKEIVDNCTAWNGDGKEVNWFDTVVHQAPAWVEEMPFGNGVEAKFETLYPHAEPLREWKCQAFVKDGGKKLGIEIVTFEEWIGVAKEVLKEVGEALGCLMKDKVGKRIISTDEDMSQDASGGVGDNEQSLEEFVGVIARQCRSALEVLSARPGQEDLIQRCTASLLRARAERNGYFDAETQTQDPASSGETPASVYTSTIIDARATRGKSTPSIRDFFSRPEESSASVEVQTYPTTHLYSDPSYGRSSFTPQDAK</sequence>
<dbReference type="Pfam" id="PF00550">
    <property type="entry name" value="PP-binding"/>
    <property type="match status" value="3"/>
</dbReference>
<gene>
    <name evidence="7" type="ORF">EJ02DRAFT_434902</name>
</gene>
<dbReference type="GO" id="GO:0031177">
    <property type="term" value="F:phosphopantetheine binding"/>
    <property type="evidence" value="ECO:0007669"/>
    <property type="project" value="InterPro"/>
</dbReference>
<evidence type="ECO:0000256" key="1">
    <source>
        <dbReference type="ARBA" id="ARBA00022450"/>
    </source>
</evidence>
<dbReference type="GO" id="GO:0005737">
    <property type="term" value="C:cytoplasm"/>
    <property type="evidence" value="ECO:0007669"/>
    <property type="project" value="TreeGrafter"/>
</dbReference>
<feature type="compositionally biased region" description="Polar residues" evidence="5">
    <location>
        <begin position="2057"/>
        <end position="2071"/>
    </location>
</feature>
<dbReference type="SUPFAM" id="SSF47336">
    <property type="entry name" value="ACP-like"/>
    <property type="match status" value="3"/>
</dbReference>
<proteinExistence type="inferred from homology"/>
<feature type="region of interest" description="Disordered" evidence="5">
    <location>
        <begin position="2040"/>
        <end position="2088"/>
    </location>
</feature>
<feature type="domain" description="Carrier" evidence="6">
    <location>
        <begin position="777"/>
        <end position="852"/>
    </location>
</feature>
<dbReference type="InterPro" id="IPR045851">
    <property type="entry name" value="AMP-bd_C_sf"/>
</dbReference>
<dbReference type="Proteomes" id="UP000800038">
    <property type="component" value="Unassembled WGS sequence"/>
</dbReference>
<evidence type="ECO:0000256" key="3">
    <source>
        <dbReference type="ARBA" id="ARBA00022598"/>
    </source>
</evidence>
<keyword evidence="2" id="KW-0597">Phosphoprotein</keyword>
<evidence type="ECO:0000313" key="7">
    <source>
        <dbReference type="EMBL" id="KAF1941350.1"/>
    </source>
</evidence>
<dbReference type="Gene3D" id="3.40.50.12780">
    <property type="entry name" value="N-terminal domain of ligase-like"/>
    <property type="match status" value="1"/>
</dbReference>
<dbReference type="FunFam" id="3.30.300.30:FF:000015">
    <property type="entry name" value="Nonribosomal peptide synthase SidD"/>
    <property type="match status" value="1"/>
</dbReference>
<reference evidence="7" key="1">
    <citation type="journal article" date="2020" name="Stud. Mycol.">
        <title>101 Dothideomycetes genomes: a test case for predicting lifestyles and emergence of pathogens.</title>
        <authorList>
            <person name="Haridas S."/>
            <person name="Albert R."/>
            <person name="Binder M."/>
            <person name="Bloem J."/>
            <person name="Labutti K."/>
            <person name="Salamov A."/>
            <person name="Andreopoulos B."/>
            <person name="Baker S."/>
            <person name="Barry K."/>
            <person name="Bills G."/>
            <person name="Bluhm B."/>
            <person name="Cannon C."/>
            <person name="Castanera R."/>
            <person name="Culley D."/>
            <person name="Daum C."/>
            <person name="Ezra D."/>
            <person name="Gonzalez J."/>
            <person name="Henrissat B."/>
            <person name="Kuo A."/>
            <person name="Liang C."/>
            <person name="Lipzen A."/>
            <person name="Lutzoni F."/>
            <person name="Magnuson J."/>
            <person name="Mondo S."/>
            <person name="Nolan M."/>
            <person name="Ohm R."/>
            <person name="Pangilinan J."/>
            <person name="Park H.-J."/>
            <person name="Ramirez L."/>
            <person name="Alfaro M."/>
            <person name="Sun H."/>
            <person name="Tritt A."/>
            <person name="Yoshinaga Y."/>
            <person name="Zwiers L.-H."/>
            <person name="Turgeon B."/>
            <person name="Goodwin S."/>
            <person name="Spatafora J."/>
            <person name="Crous P."/>
            <person name="Grigoriev I."/>
        </authorList>
    </citation>
    <scope>NUCLEOTIDE SEQUENCE</scope>
    <source>
        <strain evidence="7">CBS 161.51</strain>
    </source>
</reference>
<dbReference type="SMART" id="SM00823">
    <property type="entry name" value="PKS_PP"/>
    <property type="match status" value="3"/>
</dbReference>
<dbReference type="InterPro" id="IPR001242">
    <property type="entry name" value="Condensation_dom"/>
</dbReference>
<dbReference type="SUPFAM" id="SSF56801">
    <property type="entry name" value="Acetyl-CoA synthetase-like"/>
    <property type="match status" value="1"/>
</dbReference>
<dbReference type="CDD" id="cd19545">
    <property type="entry name" value="FUM14_C_NRPS-like"/>
    <property type="match status" value="1"/>
</dbReference>
<dbReference type="GO" id="GO:0044550">
    <property type="term" value="P:secondary metabolite biosynthetic process"/>
    <property type="evidence" value="ECO:0007669"/>
    <property type="project" value="TreeGrafter"/>
</dbReference>
<dbReference type="EMBL" id="ML976049">
    <property type="protein sequence ID" value="KAF1941350.1"/>
    <property type="molecule type" value="Genomic_DNA"/>
</dbReference>
<dbReference type="InterPro" id="IPR006162">
    <property type="entry name" value="Ppantetheine_attach_site"/>
</dbReference>
<organism evidence="7 8">
    <name type="scientific">Clathrospora elynae</name>
    <dbReference type="NCBI Taxonomy" id="706981"/>
    <lineage>
        <taxon>Eukaryota</taxon>
        <taxon>Fungi</taxon>
        <taxon>Dikarya</taxon>
        <taxon>Ascomycota</taxon>
        <taxon>Pezizomycotina</taxon>
        <taxon>Dothideomycetes</taxon>
        <taxon>Pleosporomycetidae</taxon>
        <taxon>Pleosporales</taxon>
        <taxon>Diademaceae</taxon>
        <taxon>Clathrospora</taxon>
    </lineage>
</organism>
<dbReference type="Gene3D" id="3.30.559.30">
    <property type="entry name" value="Nonribosomal peptide synthetase, condensation domain"/>
    <property type="match status" value="2"/>
</dbReference>
<dbReference type="SMART" id="SM01294">
    <property type="entry name" value="PKS_PP_betabranch"/>
    <property type="match status" value="1"/>
</dbReference>
<dbReference type="OrthoDB" id="416786at2759"/>
<dbReference type="GO" id="GO:0043041">
    <property type="term" value="P:amino acid activation for nonribosomal peptide biosynthetic process"/>
    <property type="evidence" value="ECO:0007669"/>
    <property type="project" value="TreeGrafter"/>
</dbReference>
<dbReference type="Pfam" id="PF00501">
    <property type="entry name" value="AMP-binding"/>
    <property type="match status" value="1"/>
</dbReference>
<dbReference type="FunFam" id="3.30.559.30:FF:000003">
    <property type="entry name" value="Nonribosomal peptide synthase SidD"/>
    <property type="match status" value="1"/>
</dbReference>
<dbReference type="FunFam" id="1.10.1200.10:FF:000005">
    <property type="entry name" value="Nonribosomal peptide synthetase 1"/>
    <property type="match status" value="1"/>
</dbReference>
<dbReference type="PROSITE" id="PS00012">
    <property type="entry name" value="PHOSPHOPANTETHEINE"/>
    <property type="match status" value="3"/>
</dbReference>
<dbReference type="PROSITE" id="PS00455">
    <property type="entry name" value="AMP_BINDING"/>
    <property type="match status" value="1"/>
</dbReference>
<evidence type="ECO:0000259" key="6">
    <source>
        <dbReference type="PROSITE" id="PS50075"/>
    </source>
</evidence>
<dbReference type="FunFam" id="3.40.50.12780:FF:000014">
    <property type="entry name" value="Nonribosomal peptide synthetase 1"/>
    <property type="match status" value="1"/>
</dbReference>
<keyword evidence="8" id="KW-1185">Reference proteome</keyword>
<dbReference type="CDD" id="cd19542">
    <property type="entry name" value="CT_NRPS-like"/>
    <property type="match status" value="1"/>
</dbReference>
<dbReference type="Gene3D" id="1.10.1200.10">
    <property type="entry name" value="ACP-like"/>
    <property type="match status" value="3"/>
</dbReference>
<dbReference type="PANTHER" id="PTHR45527">
    <property type="entry name" value="NONRIBOSOMAL PEPTIDE SYNTHETASE"/>
    <property type="match status" value="1"/>
</dbReference>
<dbReference type="InterPro" id="IPR020806">
    <property type="entry name" value="PKS_PP-bd"/>
</dbReference>
<dbReference type="PANTHER" id="PTHR45527:SF3">
    <property type="entry name" value="SIDEROPHORE SYNTHETASE (EUROFUNG)"/>
    <property type="match status" value="1"/>
</dbReference>
<dbReference type="InterPro" id="IPR023213">
    <property type="entry name" value="CAT-like_dom_sf"/>
</dbReference>
<dbReference type="Gene3D" id="3.30.559.10">
    <property type="entry name" value="Chloramphenicol acetyltransferase-like domain"/>
    <property type="match status" value="2"/>
</dbReference>
<dbReference type="InterPro" id="IPR009081">
    <property type="entry name" value="PP-bd_ACP"/>
</dbReference>
<dbReference type="CDD" id="cd05918">
    <property type="entry name" value="A_NRPS_SidN3_like"/>
    <property type="match status" value="1"/>
</dbReference>
<dbReference type="PROSITE" id="PS50075">
    <property type="entry name" value="CARRIER"/>
    <property type="match status" value="3"/>
</dbReference>
<evidence type="ECO:0000256" key="4">
    <source>
        <dbReference type="ARBA" id="ARBA00029454"/>
    </source>
</evidence>
<dbReference type="InterPro" id="IPR000873">
    <property type="entry name" value="AMP-dep_synth/lig_dom"/>
</dbReference>
<dbReference type="InterPro" id="IPR042099">
    <property type="entry name" value="ANL_N_sf"/>
</dbReference>
<feature type="domain" description="Carrier" evidence="6">
    <location>
        <begin position="1415"/>
        <end position="1491"/>
    </location>
</feature>
<keyword evidence="1" id="KW-0596">Phosphopantetheine</keyword>
<feature type="domain" description="Carrier" evidence="6">
    <location>
        <begin position="1347"/>
        <end position="1420"/>
    </location>
</feature>
<accession>A0A6A5SNR4</accession>
<feature type="compositionally biased region" description="Polar residues" evidence="5">
    <location>
        <begin position="2078"/>
        <end position="2088"/>
    </location>
</feature>
<protein>
    <submittedName>
        <fullName evidence="7">Nonribosomal peptide synthetase 6</fullName>
    </submittedName>
</protein>
<evidence type="ECO:0000256" key="2">
    <source>
        <dbReference type="ARBA" id="ARBA00022553"/>
    </source>
</evidence>
<dbReference type="InterPro" id="IPR020845">
    <property type="entry name" value="AMP-binding_CS"/>
</dbReference>
<comment type="similarity">
    <text evidence="4">Belongs to the NRP synthetase family.</text>
</comment>
<dbReference type="Pfam" id="PF00668">
    <property type="entry name" value="Condensation"/>
    <property type="match status" value="2"/>
</dbReference>
<evidence type="ECO:0000256" key="5">
    <source>
        <dbReference type="SAM" id="MobiDB-lite"/>
    </source>
</evidence>
<dbReference type="SUPFAM" id="SSF52777">
    <property type="entry name" value="CoA-dependent acyltransferases"/>
    <property type="match status" value="4"/>
</dbReference>
<evidence type="ECO:0000313" key="8">
    <source>
        <dbReference type="Proteomes" id="UP000800038"/>
    </source>
</evidence>
<dbReference type="GO" id="GO:0016874">
    <property type="term" value="F:ligase activity"/>
    <property type="evidence" value="ECO:0007669"/>
    <property type="project" value="UniProtKB-KW"/>
</dbReference>